<dbReference type="InterPro" id="IPR046110">
    <property type="entry name" value="DUF6047"/>
</dbReference>
<protein>
    <submittedName>
        <fullName evidence="2">Uncharacterized protein</fullName>
    </submittedName>
</protein>
<dbReference type="EMBL" id="NFJX01000006">
    <property type="protein sequence ID" value="OUP19696.1"/>
    <property type="molecule type" value="Genomic_DNA"/>
</dbReference>
<accession>A0A1Y4IJL7</accession>
<dbReference type="Proteomes" id="UP000195950">
    <property type="component" value="Unassembled WGS sequence"/>
</dbReference>
<organism evidence="2 3">
    <name type="scientific">Parabacteroides distasonis</name>
    <dbReference type="NCBI Taxonomy" id="823"/>
    <lineage>
        <taxon>Bacteria</taxon>
        <taxon>Pseudomonadati</taxon>
        <taxon>Bacteroidota</taxon>
        <taxon>Bacteroidia</taxon>
        <taxon>Bacteroidales</taxon>
        <taxon>Tannerellaceae</taxon>
        <taxon>Parabacteroides</taxon>
    </lineage>
</organism>
<evidence type="ECO:0000313" key="2">
    <source>
        <dbReference type="EMBL" id="OUP19696.1"/>
    </source>
</evidence>
<feature type="compositionally biased region" description="Basic and acidic residues" evidence="1">
    <location>
        <begin position="354"/>
        <end position="393"/>
    </location>
</feature>
<dbReference type="AlphaFoldDB" id="A0A1Y4IJL7"/>
<feature type="compositionally biased region" description="Basic residues" evidence="1">
    <location>
        <begin position="394"/>
        <end position="407"/>
    </location>
</feature>
<proteinExistence type="predicted"/>
<dbReference type="RefSeq" id="WP_087344165.1">
    <property type="nucleotide sequence ID" value="NZ_NFJX01000006.1"/>
</dbReference>
<name>A0A1Y4IJL7_PARDI</name>
<evidence type="ECO:0000313" key="3">
    <source>
        <dbReference type="Proteomes" id="UP000195950"/>
    </source>
</evidence>
<gene>
    <name evidence="2" type="ORF">B5F32_09310</name>
</gene>
<sequence>MAWLERLIRSWKRPREETSGNLYLELCPDNRIKSFMVVRHRPQGTDPFMEFIGHTADKVLREGNGTVPDNLLLALEGVPERMLPTRDEHLEERPGNIWKLISGYGEIAGENPVPLRRAVYLRAHGREIDRTALKEMEHSSGYRNYEAYENAMERASEGKKAQFRLTFVKTERGVRVFNDGLQGPERMRGMLQEMADRFYSTAWEGLKTLSIYRIETASRKLLEMSRDNGQDFPASQPPLEILARYLPTASFDMSPTAENLERFVRANSLTLSAGNREIMTLQDIARKGYAHLYMDGPFRYGKEFAGIEKELRTLAGKRELYRDFPYEERIHGLREKSRAIAEFLLRREGIRREMPSREQKADKYAERIRRMAESPEKKTLPPATGEKKKEPARKQKGTASRKVKPQL</sequence>
<dbReference type="Pfam" id="PF19513">
    <property type="entry name" value="DUF6047"/>
    <property type="match status" value="1"/>
</dbReference>
<evidence type="ECO:0000256" key="1">
    <source>
        <dbReference type="SAM" id="MobiDB-lite"/>
    </source>
</evidence>
<reference evidence="3" key="1">
    <citation type="submission" date="2017-04" db="EMBL/GenBank/DDBJ databases">
        <title>Function of individual gut microbiota members based on whole genome sequencing of pure cultures obtained from chicken caecum.</title>
        <authorList>
            <person name="Medvecky M."/>
            <person name="Cejkova D."/>
            <person name="Polansky O."/>
            <person name="Karasova D."/>
            <person name="Kubasova T."/>
            <person name="Cizek A."/>
            <person name="Rychlik I."/>
        </authorList>
    </citation>
    <scope>NUCLEOTIDE SEQUENCE [LARGE SCALE GENOMIC DNA]</scope>
    <source>
        <strain evidence="3">An199</strain>
    </source>
</reference>
<comment type="caution">
    <text evidence="2">The sequence shown here is derived from an EMBL/GenBank/DDBJ whole genome shotgun (WGS) entry which is preliminary data.</text>
</comment>
<feature type="region of interest" description="Disordered" evidence="1">
    <location>
        <begin position="354"/>
        <end position="407"/>
    </location>
</feature>